<dbReference type="EC" id="3.1.26.5" evidence="6 7"/>
<dbReference type="Proteomes" id="UP001499938">
    <property type="component" value="Unassembled WGS sequence"/>
</dbReference>
<evidence type="ECO:0000256" key="6">
    <source>
        <dbReference type="HAMAP-Rule" id="MF_00227"/>
    </source>
</evidence>
<protein>
    <recommendedName>
        <fullName evidence="6 7">Ribonuclease P protein component</fullName>
        <shortName evidence="6">RNase P protein</shortName>
        <shortName evidence="6">RNaseP protein</shortName>
        <ecNumber evidence="6 7">3.1.26.5</ecNumber>
    </recommendedName>
    <alternativeName>
        <fullName evidence="6">Protein C5</fullName>
    </alternativeName>
</protein>
<keyword evidence="4 6" id="KW-0378">Hydrolase</keyword>
<dbReference type="SUPFAM" id="SSF54211">
    <property type="entry name" value="Ribosomal protein S5 domain 2-like"/>
    <property type="match status" value="1"/>
</dbReference>
<dbReference type="EMBL" id="BAAAPO010000063">
    <property type="protein sequence ID" value="GAA1809690.1"/>
    <property type="molecule type" value="Genomic_DNA"/>
</dbReference>
<reference evidence="9" key="1">
    <citation type="journal article" date="2019" name="Int. J. Syst. Evol. Microbiol.">
        <title>The Global Catalogue of Microorganisms (GCM) 10K type strain sequencing project: providing services to taxonomists for standard genome sequencing and annotation.</title>
        <authorList>
            <consortium name="The Broad Institute Genomics Platform"/>
            <consortium name="The Broad Institute Genome Sequencing Center for Infectious Disease"/>
            <person name="Wu L."/>
            <person name="Ma J."/>
        </authorList>
    </citation>
    <scope>NUCLEOTIDE SEQUENCE [LARGE SCALE GENOMIC DNA]</scope>
    <source>
        <strain evidence="9">JCM 15592</strain>
    </source>
</reference>
<keyword evidence="1 6" id="KW-0819">tRNA processing</keyword>
<dbReference type="RefSeq" id="WP_344088965.1">
    <property type="nucleotide sequence ID" value="NZ_BAAAPO010000063.1"/>
</dbReference>
<dbReference type="Pfam" id="PF00825">
    <property type="entry name" value="Ribonuclease_P"/>
    <property type="match status" value="1"/>
</dbReference>
<dbReference type="NCBIfam" id="TIGR00188">
    <property type="entry name" value="rnpA"/>
    <property type="match status" value="1"/>
</dbReference>
<dbReference type="Gene3D" id="3.30.230.10">
    <property type="match status" value="1"/>
</dbReference>
<comment type="subunit">
    <text evidence="6">Consists of a catalytic RNA component (M1 or rnpB) and a protein subunit.</text>
</comment>
<name>A0ABP4YCZ6_9MICO</name>
<keyword evidence="9" id="KW-1185">Reference proteome</keyword>
<proteinExistence type="inferred from homology"/>
<dbReference type="InterPro" id="IPR000100">
    <property type="entry name" value="RNase_P"/>
</dbReference>
<keyword evidence="5 6" id="KW-0694">RNA-binding</keyword>
<dbReference type="InterPro" id="IPR020568">
    <property type="entry name" value="Ribosomal_Su5_D2-typ_SF"/>
</dbReference>
<evidence type="ECO:0000256" key="3">
    <source>
        <dbReference type="ARBA" id="ARBA00022759"/>
    </source>
</evidence>
<evidence type="ECO:0000256" key="7">
    <source>
        <dbReference type="NCBIfam" id="TIGR00188"/>
    </source>
</evidence>
<evidence type="ECO:0000256" key="4">
    <source>
        <dbReference type="ARBA" id="ARBA00022801"/>
    </source>
</evidence>
<sequence length="121" mass="13048">MLPADRRLRTSADFAAVLRRRGRVSASAHLLIVHANRLPGRENLPSRVGFVVGKNVGNAVLRNRTKRRLREQCRARLALLVEGTDYVVRAQPAASGAPSSALGSALDAALADLSTRGGERR</sequence>
<accession>A0ABP4YCZ6</accession>
<evidence type="ECO:0000313" key="9">
    <source>
        <dbReference type="Proteomes" id="UP001499938"/>
    </source>
</evidence>
<evidence type="ECO:0000256" key="2">
    <source>
        <dbReference type="ARBA" id="ARBA00022722"/>
    </source>
</evidence>
<organism evidence="8 9">
    <name type="scientific">Nostocoides veronense</name>
    <dbReference type="NCBI Taxonomy" id="330836"/>
    <lineage>
        <taxon>Bacteria</taxon>
        <taxon>Bacillati</taxon>
        <taxon>Actinomycetota</taxon>
        <taxon>Actinomycetes</taxon>
        <taxon>Micrococcales</taxon>
        <taxon>Intrasporangiaceae</taxon>
        <taxon>Nostocoides</taxon>
    </lineage>
</organism>
<dbReference type="PANTHER" id="PTHR33992:SF1">
    <property type="entry name" value="RIBONUCLEASE P PROTEIN COMPONENT"/>
    <property type="match status" value="1"/>
</dbReference>
<comment type="function">
    <text evidence="6">RNaseP catalyzes the removal of the 5'-leader sequence from pre-tRNA to produce the mature 5'-terminus. It can also cleave other RNA substrates such as 4.5S RNA. The protein component plays an auxiliary but essential role in vivo by binding to the 5'-leader sequence and broadening the substrate specificity of the ribozyme.</text>
</comment>
<evidence type="ECO:0000256" key="1">
    <source>
        <dbReference type="ARBA" id="ARBA00022694"/>
    </source>
</evidence>
<keyword evidence="3 6" id="KW-0255">Endonuclease</keyword>
<evidence type="ECO:0000256" key="5">
    <source>
        <dbReference type="ARBA" id="ARBA00022884"/>
    </source>
</evidence>
<comment type="similarity">
    <text evidence="6">Belongs to the RnpA family.</text>
</comment>
<keyword evidence="2 6" id="KW-0540">Nuclease</keyword>
<comment type="catalytic activity">
    <reaction evidence="6">
        <text>Endonucleolytic cleavage of RNA, removing 5'-extranucleotides from tRNA precursor.</text>
        <dbReference type="EC" id="3.1.26.5"/>
    </reaction>
</comment>
<evidence type="ECO:0000313" key="8">
    <source>
        <dbReference type="EMBL" id="GAA1809690.1"/>
    </source>
</evidence>
<gene>
    <name evidence="6 8" type="primary">rnpA</name>
    <name evidence="8" type="ORF">GCM10009811_36040</name>
</gene>
<comment type="caution">
    <text evidence="8">The sequence shown here is derived from an EMBL/GenBank/DDBJ whole genome shotgun (WGS) entry which is preliminary data.</text>
</comment>
<dbReference type="PANTHER" id="PTHR33992">
    <property type="entry name" value="RIBONUCLEASE P PROTEIN COMPONENT"/>
    <property type="match status" value="1"/>
</dbReference>
<dbReference type="HAMAP" id="MF_00227">
    <property type="entry name" value="RNase_P"/>
    <property type="match status" value="1"/>
</dbReference>
<dbReference type="InterPro" id="IPR014721">
    <property type="entry name" value="Ribsml_uS5_D2-typ_fold_subgr"/>
</dbReference>